<dbReference type="Proteomes" id="UP001381693">
    <property type="component" value="Unassembled WGS sequence"/>
</dbReference>
<reference evidence="1 2" key="1">
    <citation type="submission" date="2023-11" db="EMBL/GenBank/DDBJ databases">
        <title>Halocaridina rubra genome assembly.</title>
        <authorList>
            <person name="Smith C."/>
        </authorList>
    </citation>
    <scope>NUCLEOTIDE SEQUENCE [LARGE SCALE GENOMIC DNA]</scope>
    <source>
        <strain evidence="1">EP-1</strain>
        <tissue evidence="1">Whole</tissue>
    </source>
</reference>
<evidence type="ECO:0000313" key="1">
    <source>
        <dbReference type="EMBL" id="KAK7081711.1"/>
    </source>
</evidence>
<organism evidence="1 2">
    <name type="scientific">Halocaridina rubra</name>
    <name type="common">Hawaiian red shrimp</name>
    <dbReference type="NCBI Taxonomy" id="373956"/>
    <lineage>
        <taxon>Eukaryota</taxon>
        <taxon>Metazoa</taxon>
        <taxon>Ecdysozoa</taxon>
        <taxon>Arthropoda</taxon>
        <taxon>Crustacea</taxon>
        <taxon>Multicrustacea</taxon>
        <taxon>Malacostraca</taxon>
        <taxon>Eumalacostraca</taxon>
        <taxon>Eucarida</taxon>
        <taxon>Decapoda</taxon>
        <taxon>Pleocyemata</taxon>
        <taxon>Caridea</taxon>
        <taxon>Atyoidea</taxon>
        <taxon>Atyidae</taxon>
        <taxon>Halocaridina</taxon>
    </lineage>
</organism>
<gene>
    <name evidence="1" type="ORF">SK128_015107</name>
</gene>
<sequence>LVYQTTRNRRFRLIFNKNRTVVVRLPKIRTMRALTMSTTNRVVLRPKRALKLTVPVPVLLEEAKWRSKQTLKKKTSSATQR</sequence>
<accession>A0AAN9A5T3</accession>
<evidence type="ECO:0000313" key="2">
    <source>
        <dbReference type="Proteomes" id="UP001381693"/>
    </source>
</evidence>
<dbReference type="AlphaFoldDB" id="A0AAN9A5T3"/>
<proteinExistence type="predicted"/>
<name>A0AAN9A5T3_HALRR</name>
<keyword evidence="2" id="KW-1185">Reference proteome</keyword>
<comment type="caution">
    <text evidence="1">The sequence shown here is derived from an EMBL/GenBank/DDBJ whole genome shotgun (WGS) entry which is preliminary data.</text>
</comment>
<feature type="non-terminal residue" evidence="1">
    <location>
        <position position="81"/>
    </location>
</feature>
<dbReference type="EMBL" id="JAXCGZ010004500">
    <property type="protein sequence ID" value="KAK7081711.1"/>
    <property type="molecule type" value="Genomic_DNA"/>
</dbReference>
<protein>
    <submittedName>
        <fullName evidence="1">Uncharacterized protein</fullName>
    </submittedName>
</protein>
<feature type="non-terminal residue" evidence="1">
    <location>
        <position position="1"/>
    </location>
</feature>